<evidence type="ECO:0000259" key="2">
    <source>
        <dbReference type="PROSITE" id="PS51462"/>
    </source>
</evidence>
<gene>
    <name evidence="3" type="ORF">SAMN05216259_104408</name>
</gene>
<dbReference type="InterPro" id="IPR020084">
    <property type="entry name" value="NUDIX_hydrolase_CS"/>
</dbReference>
<dbReference type="InterPro" id="IPR015797">
    <property type="entry name" value="NUDIX_hydrolase-like_dom_sf"/>
</dbReference>
<dbReference type="EMBL" id="FNIE01000004">
    <property type="protein sequence ID" value="SDN52431.1"/>
    <property type="molecule type" value="Genomic_DNA"/>
</dbReference>
<reference evidence="3 4" key="1">
    <citation type="submission" date="2016-10" db="EMBL/GenBank/DDBJ databases">
        <authorList>
            <person name="de Groot N.N."/>
        </authorList>
    </citation>
    <scope>NUCLEOTIDE SEQUENCE [LARGE SCALE GENOMIC DNA]</scope>
    <source>
        <strain evidence="3 4">CGMCC 4.2022</strain>
    </source>
</reference>
<dbReference type="STRING" id="310781.SAMN05216259_104408"/>
<keyword evidence="1 3" id="KW-0378">Hydrolase</keyword>
<feature type="domain" description="Nudix hydrolase" evidence="2">
    <location>
        <begin position="1"/>
        <end position="151"/>
    </location>
</feature>
<dbReference type="InterPro" id="IPR000086">
    <property type="entry name" value="NUDIX_hydrolase_dom"/>
</dbReference>
<dbReference type="GO" id="GO:0006754">
    <property type="term" value="P:ATP biosynthetic process"/>
    <property type="evidence" value="ECO:0007669"/>
    <property type="project" value="TreeGrafter"/>
</dbReference>
<dbReference type="GO" id="GO:0004081">
    <property type="term" value="F:bis(5'-nucleosyl)-tetraphosphatase (asymmetrical) activity"/>
    <property type="evidence" value="ECO:0007669"/>
    <property type="project" value="TreeGrafter"/>
</dbReference>
<organism evidence="3 4">
    <name type="scientific">Actinacidiphila guanduensis</name>
    <dbReference type="NCBI Taxonomy" id="310781"/>
    <lineage>
        <taxon>Bacteria</taxon>
        <taxon>Bacillati</taxon>
        <taxon>Actinomycetota</taxon>
        <taxon>Actinomycetes</taxon>
        <taxon>Kitasatosporales</taxon>
        <taxon>Streptomycetaceae</taxon>
        <taxon>Actinacidiphila</taxon>
    </lineage>
</organism>
<name>A0A1H0C3E6_9ACTN</name>
<proteinExistence type="predicted"/>
<dbReference type="GO" id="GO:0006167">
    <property type="term" value="P:AMP biosynthetic process"/>
    <property type="evidence" value="ECO:0007669"/>
    <property type="project" value="TreeGrafter"/>
</dbReference>
<dbReference type="Pfam" id="PF00293">
    <property type="entry name" value="NUDIX"/>
    <property type="match status" value="1"/>
</dbReference>
<evidence type="ECO:0000256" key="1">
    <source>
        <dbReference type="ARBA" id="ARBA00022801"/>
    </source>
</evidence>
<dbReference type="AlphaFoldDB" id="A0A1H0C3E6"/>
<dbReference type="InterPro" id="IPR051325">
    <property type="entry name" value="Nudix_hydrolase_domain"/>
</dbReference>
<evidence type="ECO:0000313" key="4">
    <source>
        <dbReference type="Proteomes" id="UP000199341"/>
    </source>
</evidence>
<accession>A0A1H0C3E6</accession>
<dbReference type="SUPFAM" id="SSF55811">
    <property type="entry name" value="Nudix"/>
    <property type="match status" value="1"/>
</dbReference>
<keyword evidence="4" id="KW-1185">Reference proteome</keyword>
<dbReference type="PROSITE" id="PS51462">
    <property type="entry name" value="NUDIX"/>
    <property type="match status" value="1"/>
</dbReference>
<dbReference type="PROSITE" id="PS00893">
    <property type="entry name" value="NUDIX_BOX"/>
    <property type="match status" value="1"/>
</dbReference>
<sequence length="154" mass="16471">MAKRSAGIVPFRRADGGGVDVLLGHMGGPFWARKDAGAWTVVKGECEPGEDELDAARREFTEELGLPLPAGPLLPLGEVKQSGGKTVVAWAVEGDLDPARAVFGTFSMEWPRGSGVLREFPELDRAAWLPLAEAREKVVAAQRALLDRLPVADA</sequence>
<dbReference type="PANTHER" id="PTHR21340:SF7">
    <property type="entry name" value="NUDIX HYDROLASE DOMAIN-CONTAINING PROTEIN"/>
    <property type="match status" value="1"/>
</dbReference>
<dbReference type="Gene3D" id="3.90.79.10">
    <property type="entry name" value="Nucleoside Triphosphate Pyrophosphohydrolase"/>
    <property type="match status" value="1"/>
</dbReference>
<dbReference type="PANTHER" id="PTHR21340">
    <property type="entry name" value="DIADENOSINE 5,5-P1,P4-TETRAPHOSPHATE PYROPHOSPHOHYDROLASE MUTT"/>
    <property type="match status" value="1"/>
</dbReference>
<protein>
    <submittedName>
        <fullName evidence="3">Predicted NTP pyrophosphohydrolase, NUDIX family</fullName>
    </submittedName>
</protein>
<dbReference type="Proteomes" id="UP000199341">
    <property type="component" value="Unassembled WGS sequence"/>
</dbReference>
<evidence type="ECO:0000313" key="3">
    <source>
        <dbReference type="EMBL" id="SDN52431.1"/>
    </source>
</evidence>
<dbReference type="CDD" id="cd04662">
    <property type="entry name" value="NUDIX_Hydrolase"/>
    <property type="match status" value="1"/>
</dbReference>